<evidence type="ECO:0000313" key="6">
    <source>
        <dbReference type="Proteomes" id="UP001054892"/>
    </source>
</evidence>
<dbReference type="Proteomes" id="UP000509383">
    <property type="component" value="Chromosome"/>
</dbReference>
<evidence type="ECO:0000313" key="4">
    <source>
        <dbReference type="EMBL" id="GJN50422.1"/>
    </source>
</evidence>
<reference evidence="3 5" key="1">
    <citation type="submission" date="2020-05" db="EMBL/GenBank/DDBJ databases">
        <title>Characterization of novel class B3 metallo-beta-lactamase from novel Pseudomonas species.</title>
        <authorList>
            <person name="Yamada K."/>
            <person name="Aoki K."/>
            <person name="Ishii Y."/>
        </authorList>
    </citation>
    <scope>NUCLEOTIDE SEQUENCE [LARGE SCALE GENOMIC DNA]</scope>
    <source>
        <strain evidence="3 5">TUM18999</strain>
        <strain evidence="4 6">TUM20286</strain>
    </source>
</reference>
<evidence type="ECO:0000313" key="3">
    <source>
        <dbReference type="EMBL" id="BCG26842.1"/>
    </source>
</evidence>
<organism evidence="3 5">
    <name type="scientific">Pseudomonas tohonis</name>
    <dbReference type="NCBI Taxonomy" id="2725477"/>
    <lineage>
        <taxon>Bacteria</taxon>
        <taxon>Pseudomonadati</taxon>
        <taxon>Pseudomonadota</taxon>
        <taxon>Gammaproteobacteria</taxon>
        <taxon>Pseudomonadales</taxon>
        <taxon>Pseudomonadaceae</taxon>
        <taxon>Pseudomonas</taxon>
    </lineage>
</organism>
<dbReference type="EMBL" id="AP023189">
    <property type="protein sequence ID" value="BCG26842.1"/>
    <property type="molecule type" value="Genomic_DNA"/>
</dbReference>
<dbReference type="CDD" id="cd02549">
    <property type="entry name" value="Peptidase_C39A"/>
    <property type="match status" value="1"/>
</dbReference>
<name>A0A6J4EAP7_9PSED</name>
<proteinExistence type="predicted"/>
<dbReference type="InterPro" id="IPR011990">
    <property type="entry name" value="TPR-like_helical_dom_sf"/>
</dbReference>
<evidence type="ECO:0000313" key="5">
    <source>
        <dbReference type="Proteomes" id="UP000509383"/>
    </source>
</evidence>
<dbReference type="Pfam" id="PF13529">
    <property type="entry name" value="Peptidase_C39_2"/>
    <property type="match status" value="1"/>
</dbReference>
<gene>
    <name evidence="3" type="ORF">TUM18999_50330</name>
    <name evidence="4" type="ORF">TUM20286_01740</name>
</gene>
<dbReference type="EMBL" id="BQKM01000001">
    <property type="protein sequence ID" value="GJN50422.1"/>
    <property type="molecule type" value="Genomic_DNA"/>
</dbReference>
<dbReference type="InterPro" id="IPR039564">
    <property type="entry name" value="Peptidase_C39-like"/>
</dbReference>
<dbReference type="Proteomes" id="UP001054892">
    <property type="component" value="Unassembled WGS sequence"/>
</dbReference>
<keyword evidence="6" id="KW-1185">Reference proteome</keyword>
<feature type="signal peptide" evidence="1">
    <location>
        <begin position="1"/>
        <end position="21"/>
    </location>
</feature>
<dbReference type="KEGG" id="ptw:TUM18999_50330"/>
<dbReference type="InterPro" id="IPR039563">
    <property type="entry name" value="Peptidase_C39_single_dom"/>
</dbReference>
<keyword evidence="1" id="KW-0732">Signal</keyword>
<accession>A0A6J4EAP7</accession>
<dbReference type="RefSeq" id="WP_173172745.1">
    <property type="nucleotide sequence ID" value="NZ_AP023189.1"/>
</dbReference>
<dbReference type="Gene3D" id="3.90.70.10">
    <property type="entry name" value="Cysteine proteinases"/>
    <property type="match status" value="1"/>
</dbReference>
<evidence type="ECO:0000256" key="1">
    <source>
        <dbReference type="SAM" id="SignalP"/>
    </source>
</evidence>
<protein>
    <recommendedName>
        <fullName evidence="2">Peptidase C39-like domain-containing protein</fullName>
    </recommendedName>
</protein>
<dbReference type="SUPFAM" id="SSF48452">
    <property type="entry name" value="TPR-like"/>
    <property type="match status" value="1"/>
</dbReference>
<feature type="domain" description="Peptidase C39-like" evidence="2">
    <location>
        <begin position="39"/>
        <end position="148"/>
    </location>
</feature>
<dbReference type="NCBIfam" id="NF033920">
    <property type="entry name" value="C39_PA2778_fam"/>
    <property type="match status" value="1"/>
</dbReference>
<dbReference type="Gene3D" id="1.25.40.10">
    <property type="entry name" value="Tetratricopeptide repeat domain"/>
    <property type="match status" value="1"/>
</dbReference>
<dbReference type="PROSITE" id="PS51257">
    <property type="entry name" value="PROKAR_LIPOPROTEIN"/>
    <property type="match status" value="1"/>
</dbReference>
<dbReference type="AlphaFoldDB" id="A0A6J4EAP7"/>
<sequence>MRVLRPGLLALAVLLTGCASGPLLPPQSERLPERIELADVPFYPQEDYQCGPAALATVLVHRGVATSPEALVPKVYLPERRGSLKLELVAAARQSGMLVYPLQPSLDALLAQVAAGNPVLVMQNLGLDWYPQWHFAVVVGYDRAKDELVLRSATTRRWVTDLRSFDRTWARAERWAVVTLPPEQLPAEPRLEAWMQGASDLEQTGQRERAERAYLTASGHWYREPLPLFALANARYTEGDREGAEKALRQSITRKPDYALGWFNLSELLAERGCPGQAEQARACARQLAPDDARMAAPLDAGAKAGGRCEAVPACGGQ</sequence>
<feature type="chain" id="PRO_5026722232" description="Peptidase C39-like domain-containing protein" evidence="1">
    <location>
        <begin position="22"/>
        <end position="318"/>
    </location>
</feature>
<evidence type="ECO:0000259" key="2">
    <source>
        <dbReference type="Pfam" id="PF13529"/>
    </source>
</evidence>